<evidence type="ECO:0000313" key="2">
    <source>
        <dbReference type="Proteomes" id="UP001274896"/>
    </source>
</evidence>
<dbReference type="EMBL" id="JAUCMX010000008">
    <property type="protein sequence ID" value="KAK3538148.1"/>
    <property type="molecule type" value="Genomic_DNA"/>
</dbReference>
<proteinExistence type="predicted"/>
<accession>A0AAE0R0L6</accession>
<dbReference type="Proteomes" id="UP001274896">
    <property type="component" value="Unassembled WGS sequence"/>
</dbReference>
<comment type="caution">
    <text evidence="1">The sequence shown here is derived from an EMBL/GenBank/DDBJ whole genome shotgun (WGS) entry which is preliminary data.</text>
</comment>
<evidence type="ECO:0000313" key="1">
    <source>
        <dbReference type="EMBL" id="KAK3538148.1"/>
    </source>
</evidence>
<protein>
    <submittedName>
        <fullName evidence="1">Uncharacterized protein</fullName>
    </submittedName>
</protein>
<keyword evidence="2" id="KW-1185">Reference proteome</keyword>
<organism evidence="1 2">
    <name type="scientific">Hemibagrus guttatus</name>
    <dbReference type="NCBI Taxonomy" id="175788"/>
    <lineage>
        <taxon>Eukaryota</taxon>
        <taxon>Metazoa</taxon>
        <taxon>Chordata</taxon>
        <taxon>Craniata</taxon>
        <taxon>Vertebrata</taxon>
        <taxon>Euteleostomi</taxon>
        <taxon>Actinopterygii</taxon>
        <taxon>Neopterygii</taxon>
        <taxon>Teleostei</taxon>
        <taxon>Ostariophysi</taxon>
        <taxon>Siluriformes</taxon>
        <taxon>Bagridae</taxon>
        <taxon>Hemibagrus</taxon>
    </lineage>
</organism>
<reference evidence="1" key="1">
    <citation type="submission" date="2023-06" db="EMBL/GenBank/DDBJ databases">
        <title>Male Hemibagrus guttatus genome.</title>
        <authorList>
            <person name="Bian C."/>
        </authorList>
    </citation>
    <scope>NUCLEOTIDE SEQUENCE</scope>
    <source>
        <strain evidence="1">Male_cb2023</strain>
        <tissue evidence="1">Muscle</tissue>
    </source>
</reference>
<sequence length="131" mass="14586">MRREATKFYTDLYSAEDCDPSCMEELLGELPKLSPEQSSMLGAELGGVVGKVLCQLSQWTWVLPQLSYRGRVLVTNNLIASLLWHSVHRPRTFRAVDQGGSEEDSKLFLGLDSTGLVPLFFTCCCRKVANA</sequence>
<name>A0AAE0R0L6_9TELE</name>
<gene>
    <name evidence="1" type="ORF">QTP70_032485</name>
</gene>
<dbReference type="AlphaFoldDB" id="A0AAE0R0L6"/>